<sequence>MYFIHFLLEIPKISRFPLQGIWQNVVLPLNVHQTSHEHSIFTPEAMDPRKTSETFTDRKYSTPEMLCFLPDADIQRCAPEADDSLKNIARESNASPVAIDAELIKSTATLCNIVDMEDFESDDSDITLDDIESYAYFENDEFSNGSDITPTPQLRRRLPLVKRRKYDHVQSKVKQYIKSNAGH</sequence>
<accession>A0A182S0U4</accession>
<dbReference type="VEuPathDB" id="VectorBase:AFUN2_007603"/>
<dbReference type="AlphaFoldDB" id="A0A182S0U4"/>
<dbReference type="EnsemblMetazoa" id="AFUN014120-RA">
    <property type="protein sequence ID" value="AFUN014120-PA"/>
    <property type="gene ID" value="AFUN014120"/>
</dbReference>
<protein>
    <submittedName>
        <fullName evidence="1">Uncharacterized protein</fullName>
    </submittedName>
</protein>
<name>A0A182S0U4_ANOFN</name>
<evidence type="ECO:0000313" key="1">
    <source>
        <dbReference type="EnsemblMetazoa" id="AFUN014120-PA"/>
    </source>
</evidence>
<proteinExistence type="predicted"/>
<dbReference type="VEuPathDB" id="VectorBase:AFUN014120"/>
<reference evidence="1" key="1">
    <citation type="submission" date="2020-05" db="UniProtKB">
        <authorList>
            <consortium name="EnsemblMetazoa"/>
        </authorList>
    </citation>
    <scope>IDENTIFICATION</scope>
    <source>
        <strain evidence="1">FUMOZ</strain>
    </source>
</reference>
<organism evidence="1">
    <name type="scientific">Anopheles funestus</name>
    <name type="common">African malaria mosquito</name>
    <dbReference type="NCBI Taxonomy" id="62324"/>
    <lineage>
        <taxon>Eukaryota</taxon>
        <taxon>Metazoa</taxon>
        <taxon>Ecdysozoa</taxon>
        <taxon>Arthropoda</taxon>
        <taxon>Hexapoda</taxon>
        <taxon>Insecta</taxon>
        <taxon>Pterygota</taxon>
        <taxon>Neoptera</taxon>
        <taxon>Endopterygota</taxon>
        <taxon>Diptera</taxon>
        <taxon>Nematocera</taxon>
        <taxon>Culicoidea</taxon>
        <taxon>Culicidae</taxon>
        <taxon>Anophelinae</taxon>
        <taxon>Anopheles</taxon>
    </lineage>
</organism>